<dbReference type="Proteomes" id="UP000233556">
    <property type="component" value="Unassembled WGS sequence"/>
</dbReference>
<reference evidence="2" key="2">
    <citation type="submission" date="2017-12" db="EMBL/GenBank/DDBJ databases">
        <title>Genome sequence of the Bar-tailed Godwit (Limosa lapponica baueri).</title>
        <authorList>
            <person name="Lima N.C.B."/>
            <person name="Parody-Merino A.M."/>
            <person name="Battley P.F."/>
            <person name="Fidler A.E."/>
            <person name="Prosdocimi F."/>
        </authorList>
    </citation>
    <scope>NUCLEOTIDE SEQUENCE [LARGE SCALE GENOMIC DNA]</scope>
</reference>
<protein>
    <submittedName>
        <fullName evidence="1">Uncharacterized protein</fullName>
    </submittedName>
</protein>
<evidence type="ECO:0000313" key="1">
    <source>
        <dbReference type="EMBL" id="PKU45958.1"/>
    </source>
</evidence>
<dbReference type="EMBL" id="KZ505734">
    <property type="protein sequence ID" value="PKU45958.1"/>
    <property type="molecule type" value="Genomic_DNA"/>
</dbReference>
<proteinExistence type="predicted"/>
<keyword evidence="2" id="KW-1185">Reference proteome</keyword>
<reference evidence="2" key="1">
    <citation type="submission" date="2017-11" db="EMBL/GenBank/DDBJ databases">
        <authorList>
            <person name="Lima N.C."/>
            <person name="Parody-Merino A.M."/>
            <person name="Battley P.F."/>
            <person name="Fidler A.E."/>
            <person name="Prosdocimi F."/>
        </authorList>
    </citation>
    <scope>NUCLEOTIDE SEQUENCE [LARGE SCALE GENOMIC DNA]</scope>
</reference>
<dbReference type="OrthoDB" id="9401903at2759"/>
<name>A0A2I0UIX2_LIMLA</name>
<organism evidence="1 2">
    <name type="scientific">Limosa lapponica baueri</name>
    <dbReference type="NCBI Taxonomy" id="1758121"/>
    <lineage>
        <taxon>Eukaryota</taxon>
        <taxon>Metazoa</taxon>
        <taxon>Chordata</taxon>
        <taxon>Craniata</taxon>
        <taxon>Vertebrata</taxon>
        <taxon>Euteleostomi</taxon>
        <taxon>Archelosauria</taxon>
        <taxon>Archosauria</taxon>
        <taxon>Dinosauria</taxon>
        <taxon>Saurischia</taxon>
        <taxon>Theropoda</taxon>
        <taxon>Coelurosauria</taxon>
        <taxon>Aves</taxon>
        <taxon>Neognathae</taxon>
        <taxon>Neoaves</taxon>
        <taxon>Charadriiformes</taxon>
        <taxon>Scolopacidae</taxon>
        <taxon>Limosa</taxon>
    </lineage>
</organism>
<gene>
    <name evidence="1" type="ORF">llap_3726</name>
</gene>
<accession>A0A2I0UIX2</accession>
<dbReference type="AlphaFoldDB" id="A0A2I0UIX2"/>
<sequence length="115" mass="13043">MTMHLLYRKVMVPGYSDSYTEIPQSHASVNVLNSKQYWSQHGPLRDTTCHCSPSGLQAIEYYPLDATIQPIPYPLNSPPIKSISLQFGEQDIVGDRVKSLTKVQIDHIHRSSLIY</sequence>
<evidence type="ECO:0000313" key="2">
    <source>
        <dbReference type="Proteomes" id="UP000233556"/>
    </source>
</evidence>